<evidence type="ECO:0000313" key="4">
    <source>
        <dbReference type="Proteomes" id="UP001160148"/>
    </source>
</evidence>
<feature type="coiled-coil region" evidence="1">
    <location>
        <begin position="125"/>
        <end position="152"/>
    </location>
</feature>
<protein>
    <submittedName>
        <fullName evidence="3">Uncharacterized protein</fullName>
    </submittedName>
</protein>
<sequence length="207" mass="23706">MESVLWLALISAGCLCLASVAAGPVSRKNTFVELDSELLERIELTTEEIARNSTREFVDHEIQAMIDLFVGNLNITIVDLQQYSNFRNSSNFDDTRMKEFQKKGLIMYENTAITIDYVVYKIGVLTKSIEELEQLEKYIIDEEKRLKDLSNNSLQKKTKSVLEKIQTTKRFIGNHVDHLKEVNEVLKGLGEKLMKTLKVSNIQTNTD</sequence>
<dbReference type="Proteomes" id="UP001160148">
    <property type="component" value="Unassembled WGS sequence"/>
</dbReference>
<organism evidence="3 4">
    <name type="scientific">Macrosiphum euphorbiae</name>
    <name type="common">potato aphid</name>
    <dbReference type="NCBI Taxonomy" id="13131"/>
    <lineage>
        <taxon>Eukaryota</taxon>
        <taxon>Metazoa</taxon>
        <taxon>Ecdysozoa</taxon>
        <taxon>Arthropoda</taxon>
        <taxon>Hexapoda</taxon>
        <taxon>Insecta</taxon>
        <taxon>Pterygota</taxon>
        <taxon>Neoptera</taxon>
        <taxon>Paraneoptera</taxon>
        <taxon>Hemiptera</taxon>
        <taxon>Sternorrhyncha</taxon>
        <taxon>Aphidomorpha</taxon>
        <taxon>Aphidoidea</taxon>
        <taxon>Aphididae</taxon>
        <taxon>Macrosiphini</taxon>
        <taxon>Macrosiphum</taxon>
    </lineage>
</organism>
<accession>A0AAV0XIE9</accession>
<keyword evidence="4" id="KW-1185">Reference proteome</keyword>
<keyword evidence="2" id="KW-0732">Signal</keyword>
<dbReference type="AlphaFoldDB" id="A0AAV0XIE9"/>
<evidence type="ECO:0000313" key="3">
    <source>
        <dbReference type="EMBL" id="CAI6367281.1"/>
    </source>
</evidence>
<feature type="signal peptide" evidence="2">
    <location>
        <begin position="1"/>
        <end position="22"/>
    </location>
</feature>
<comment type="caution">
    <text evidence="3">The sequence shown here is derived from an EMBL/GenBank/DDBJ whole genome shotgun (WGS) entry which is preliminary data.</text>
</comment>
<proteinExistence type="predicted"/>
<gene>
    <name evidence="3" type="ORF">MEUPH1_LOCUS21776</name>
</gene>
<feature type="chain" id="PRO_5043886161" evidence="2">
    <location>
        <begin position="23"/>
        <end position="207"/>
    </location>
</feature>
<reference evidence="3 4" key="1">
    <citation type="submission" date="2023-01" db="EMBL/GenBank/DDBJ databases">
        <authorList>
            <person name="Whitehead M."/>
        </authorList>
    </citation>
    <scope>NUCLEOTIDE SEQUENCE [LARGE SCALE GENOMIC DNA]</scope>
</reference>
<name>A0AAV0XIE9_9HEMI</name>
<evidence type="ECO:0000256" key="1">
    <source>
        <dbReference type="SAM" id="Coils"/>
    </source>
</evidence>
<dbReference type="EMBL" id="CARXXK010000004">
    <property type="protein sequence ID" value="CAI6367281.1"/>
    <property type="molecule type" value="Genomic_DNA"/>
</dbReference>
<evidence type="ECO:0000256" key="2">
    <source>
        <dbReference type="SAM" id="SignalP"/>
    </source>
</evidence>
<keyword evidence="1" id="KW-0175">Coiled coil</keyword>